<evidence type="ECO:0000313" key="4">
    <source>
        <dbReference type="Proteomes" id="UP000035579"/>
    </source>
</evidence>
<proteinExistence type="predicted"/>
<dbReference type="Proteomes" id="UP000035579">
    <property type="component" value="Chromosome"/>
</dbReference>
<gene>
    <name evidence="2" type="ORF">AA314_07412</name>
    <name evidence="3" type="ORF">ATI61_102840</name>
</gene>
<organism evidence="2 4">
    <name type="scientific">Archangium gephyra</name>
    <dbReference type="NCBI Taxonomy" id="48"/>
    <lineage>
        <taxon>Bacteria</taxon>
        <taxon>Pseudomonadati</taxon>
        <taxon>Myxococcota</taxon>
        <taxon>Myxococcia</taxon>
        <taxon>Myxococcales</taxon>
        <taxon>Cystobacterineae</taxon>
        <taxon>Archangiaceae</taxon>
        <taxon>Archangium</taxon>
    </lineage>
</organism>
<dbReference type="KEGG" id="age:AA314_07412"/>
<reference evidence="2 4" key="1">
    <citation type="submission" date="2015-05" db="EMBL/GenBank/DDBJ databases">
        <title>Genome assembly of Archangium gephyra DSM 2261.</title>
        <authorList>
            <person name="Sharma G."/>
            <person name="Subramanian S."/>
        </authorList>
    </citation>
    <scope>NUCLEOTIDE SEQUENCE [LARGE SCALE GENOMIC DNA]</scope>
    <source>
        <strain evidence="2 4">DSM 2261</strain>
    </source>
</reference>
<feature type="region of interest" description="Disordered" evidence="1">
    <location>
        <begin position="213"/>
        <end position="245"/>
    </location>
</feature>
<evidence type="ECO:0000313" key="3">
    <source>
        <dbReference type="EMBL" id="REG36462.1"/>
    </source>
</evidence>
<reference evidence="3 5" key="2">
    <citation type="submission" date="2018-08" db="EMBL/GenBank/DDBJ databases">
        <title>Genomic Encyclopedia of Archaeal and Bacterial Type Strains, Phase II (KMG-II): from individual species to whole genera.</title>
        <authorList>
            <person name="Goeker M."/>
        </authorList>
    </citation>
    <scope>NUCLEOTIDE SEQUENCE [LARGE SCALE GENOMIC DNA]</scope>
    <source>
        <strain evidence="3 5">DSM 2261</strain>
    </source>
</reference>
<dbReference type="EMBL" id="QUMU01000002">
    <property type="protein sequence ID" value="REG36462.1"/>
    <property type="molecule type" value="Genomic_DNA"/>
</dbReference>
<evidence type="ECO:0000313" key="2">
    <source>
        <dbReference type="EMBL" id="AKJ05786.1"/>
    </source>
</evidence>
<sequence>MTMPKPSHLHVFTTDTFIPTRTHYDPGTKTTQIQCTMLEDFPTEFVACLVMSDGTTYELGTDELTWTPMGKAVEPGKKPNILKGMGKGKALLKIKKKDEPQLDAVVHIEVMQSDLLVYAPDGKVYKVPGSVWRGDPSPAKKVEVLGWRNKELPDPIWNMLANEVTVANVPNVVRNLEPGTAHQPPAGQLEDPKTDNVTCFLLNLNSIALSYSPPQVKTGTVKKEPKSGGSGSSGSSSTAPSRRKR</sequence>
<dbReference type="AlphaFoldDB" id="A0AAC8QDY8"/>
<name>A0AAC8QDY8_9BACT</name>
<evidence type="ECO:0000313" key="5">
    <source>
        <dbReference type="Proteomes" id="UP000256345"/>
    </source>
</evidence>
<dbReference type="EMBL" id="CP011509">
    <property type="protein sequence ID" value="AKJ05786.1"/>
    <property type="molecule type" value="Genomic_DNA"/>
</dbReference>
<keyword evidence="5" id="KW-1185">Reference proteome</keyword>
<dbReference type="Proteomes" id="UP000256345">
    <property type="component" value="Unassembled WGS sequence"/>
</dbReference>
<accession>A0AAC8QDY8</accession>
<evidence type="ECO:0000256" key="1">
    <source>
        <dbReference type="SAM" id="MobiDB-lite"/>
    </source>
</evidence>
<protein>
    <submittedName>
        <fullName evidence="2">Uncharacterized protein</fullName>
    </submittedName>
</protein>